<proteinExistence type="predicted"/>
<protein>
    <submittedName>
        <fullName evidence="2">Putative ovule protein</fullName>
    </submittedName>
</protein>
<evidence type="ECO:0000256" key="1">
    <source>
        <dbReference type="SAM" id="MobiDB-lite"/>
    </source>
</evidence>
<sequence>MVTEEDGRNSVIIDEVSFSACARRGRLFYRAMSDGKLSLRPLSKGKADGNIRRRVSGQTMGSSTA</sequence>
<feature type="compositionally biased region" description="Polar residues" evidence="1">
    <location>
        <begin position="56"/>
        <end position="65"/>
    </location>
</feature>
<name>A0A0V0HDH1_SOLCH</name>
<organism evidence="2">
    <name type="scientific">Solanum chacoense</name>
    <name type="common">Chaco potato</name>
    <dbReference type="NCBI Taxonomy" id="4108"/>
    <lineage>
        <taxon>Eukaryota</taxon>
        <taxon>Viridiplantae</taxon>
        <taxon>Streptophyta</taxon>
        <taxon>Embryophyta</taxon>
        <taxon>Tracheophyta</taxon>
        <taxon>Spermatophyta</taxon>
        <taxon>Magnoliopsida</taxon>
        <taxon>eudicotyledons</taxon>
        <taxon>Gunneridae</taxon>
        <taxon>Pentapetalae</taxon>
        <taxon>asterids</taxon>
        <taxon>lamiids</taxon>
        <taxon>Solanales</taxon>
        <taxon>Solanaceae</taxon>
        <taxon>Solanoideae</taxon>
        <taxon>Solaneae</taxon>
        <taxon>Solanum</taxon>
    </lineage>
</organism>
<feature type="region of interest" description="Disordered" evidence="1">
    <location>
        <begin position="43"/>
        <end position="65"/>
    </location>
</feature>
<evidence type="ECO:0000313" key="2">
    <source>
        <dbReference type="EMBL" id="JAP18415.1"/>
    </source>
</evidence>
<accession>A0A0V0HDH1</accession>
<dbReference type="EMBL" id="GEDG01021307">
    <property type="protein sequence ID" value="JAP18415.1"/>
    <property type="molecule type" value="Transcribed_RNA"/>
</dbReference>
<dbReference type="AlphaFoldDB" id="A0A0V0HDH1"/>
<reference evidence="2" key="1">
    <citation type="submission" date="2015-12" db="EMBL/GenBank/DDBJ databases">
        <title>Gene expression during late stages of embryo sac development: a critical building block for successful pollen-pistil interactions.</title>
        <authorList>
            <person name="Liu Y."/>
            <person name="Joly V."/>
            <person name="Sabar M."/>
            <person name="Matton D.P."/>
        </authorList>
    </citation>
    <scope>NUCLEOTIDE SEQUENCE</scope>
</reference>